<reference evidence="1 2" key="1">
    <citation type="submission" date="2018-12" db="EMBL/GenBank/DDBJ databases">
        <authorList>
            <person name="Li K."/>
        </authorList>
    </citation>
    <scope>NUCLEOTIDE SEQUENCE [LARGE SCALE GENOMIC DNA]</scope>
    <source>
        <strain evidence="2">CR22</strain>
    </source>
</reference>
<dbReference type="AlphaFoldDB" id="A0A3S5HMI0"/>
<gene>
    <name evidence="1" type="ORF">EJC51_02970</name>
</gene>
<dbReference type="KEGG" id="saqu:EJC51_02970"/>
<keyword evidence="2" id="KW-1185">Reference proteome</keyword>
<evidence type="ECO:0000313" key="2">
    <source>
        <dbReference type="Proteomes" id="UP000280197"/>
    </source>
</evidence>
<organism evidence="1 2">
    <name type="scientific">Streptomyces aquilus</name>
    <dbReference type="NCBI Taxonomy" id="2548456"/>
    <lineage>
        <taxon>Bacteria</taxon>
        <taxon>Bacillati</taxon>
        <taxon>Actinomycetota</taxon>
        <taxon>Actinomycetes</taxon>
        <taxon>Kitasatosporales</taxon>
        <taxon>Streptomycetaceae</taxon>
        <taxon>Streptomyces</taxon>
    </lineage>
</organism>
<protein>
    <submittedName>
        <fullName evidence="1">Uncharacterized protein</fullName>
    </submittedName>
</protein>
<proteinExistence type="predicted"/>
<sequence>MLLVGAGAEGCSADVPVGSLSPEAEGVLVGWGTDVVAGAGGAAASGCAIGGVVRGEAARVCCLGAPEAGESVAEVSDDRWGVGGADAGRAYAGVCSFTPPMLCSSGAVAALAWSGEFRSIAVRVRPPPTSATAVATAARRLFFFQRASWRRRAARPSRAMGTSPTSVDAALSEVSQAAPSSSPGNAPSCHVSKANGSWSACAGGVPSMLADCELTRPVAGGAMSGA</sequence>
<dbReference type="Proteomes" id="UP000280197">
    <property type="component" value="Chromosome"/>
</dbReference>
<name>A0A3S5HMI0_9ACTN</name>
<dbReference type="EMBL" id="CP034463">
    <property type="protein sequence ID" value="AZP15161.1"/>
    <property type="molecule type" value="Genomic_DNA"/>
</dbReference>
<evidence type="ECO:0000313" key="1">
    <source>
        <dbReference type="EMBL" id="AZP15161.1"/>
    </source>
</evidence>
<accession>A0A3S5HMI0</accession>